<evidence type="ECO:0000256" key="3">
    <source>
        <dbReference type="PROSITE-ProRule" id="PRU00023"/>
    </source>
</evidence>
<feature type="repeat" description="ANK" evidence="3">
    <location>
        <begin position="150"/>
        <end position="182"/>
    </location>
</feature>
<proteinExistence type="predicted"/>
<feature type="repeat" description="ANK" evidence="3">
    <location>
        <begin position="189"/>
        <end position="221"/>
    </location>
</feature>
<dbReference type="EMBL" id="VSFG01000009">
    <property type="protein sequence ID" value="TYB41853.1"/>
    <property type="molecule type" value="Genomic_DNA"/>
</dbReference>
<evidence type="ECO:0000313" key="4">
    <source>
        <dbReference type="EMBL" id="TYB41853.1"/>
    </source>
</evidence>
<keyword evidence="1" id="KW-0677">Repeat</keyword>
<sequence>MRDLPARPDLDQLRHQAKDLLRDARKGDPEAAARIRSVSDRTDLSSAQLALARDYGFASWTRLKLEVERRAILDDRDLSRLTRLLAEHPEMATGNLQRWADNACEEPLGYVTMLRFNRDRLGLPGELPGTGAVARALIEAGAPVGGRPGDRETPLITAASYGDAEVASVLIEAGADLEAVAAPDAGGVPGGTALLHAVVFGMTEVVDVLIAAGARVDSLETAAAAGDVAGWPLDRCTPQSRLRALVFAADHQRLDVIDRLVAAGTPVNEPDAEWGRLPLHTAAGHGRAAAVRRLLGHGADPDLRDPVHRRTALEECERPGRSPAHEEVAALLRPVTGRGGRRPARAEPTGIQIRIEARDLPGRSFGPSANAPEYRNVHVGVARRARRDEILDPHPGDAGAAAWTLEAIATPVQAGFDVKGPYIQGAPGERFIHLSWGAVDGTGAFTVFRRAKLMLDAVDSATLDAARRHGRLTARLALTGADGGPVCGAVRPPLIEWSADQAG</sequence>
<dbReference type="PANTHER" id="PTHR24173">
    <property type="entry name" value="ANKYRIN REPEAT CONTAINING"/>
    <property type="match status" value="1"/>
</dbReference>
<dbReference type="PROSITE" id="PS50088">
    <property type="entry name" value="ANK_REPEAT"/>
    <property type="match status" value="3"/>
</dbReference>
<dbReference type="Proteomes" id="UP000323380">
    <property type="component" value="Unassembled WGS sequence"/>
</dbReference>
<dbReference type="STRING" id="1220554.GCA_001552135_01043"/>
<dbReference type="SUPFAM" id="SSF48403">
    <property type="entry name" value="Ankyrin repeat"/>
    <property type="match status" value="1"/>
</dbReference>
<dbReference type="PANTHER" id="PTHR24173:SF74">
    <property type="entry name" value="ANKYRIN REPEAT DOMAIN-CONTAINING PROTEIN 16"/>
    <property type="match status" value="1"/>
</dbReference>
<dbReference type="InterPro" id="IPR002110">
    <property type="entry name" value="Ankyrin_rpt"/>
</dbReference>
<protein>
    <submittedName>
        <fullName evidence="4">Ankyrin repeat domain-containing protein</fullName>
    </submittedName>
</protein>
<dbReference type="AlphaFoldDB" id="A0A5D0NBV0"/>
<evidence type="ECO:0000313" key="5">
    <source>
        <dbReference type="Proteomes" id="UP000323380"/>
    </source>
</evidence>
<gene>
    <name evidence="4" type="ORF">FXF69_33520</name>
</gene>
<reference evidence="4 5" key="1">
    <citation type="submission" date="2019-08" db="EMBL/GenBank/DDBJ databases">
        <title>Actinomadura sp. nov. CYP1-5 isolated from mountain soil.</title>
        <authorList>
            <person name="Songsumanus A."/>
            <person name="Kuncharoen N."/>
            <person name="Kudo T."/>
            <person name="Yuki M."/>
            <person name="Igarashi Y."/>
            <person name="Tanasupawat S."/>
        </authorList>
    </citation>
    <scope>NUCLEOTIDE SEQUENCE [LARGE SCALE GENOMIC DNA]</scope>
    <source>
        <strain evidence="4 5">JCM 14158</strain>
    </source>
</reference>
<organism evidence="4 5">
    <name type="scientific">Actinomadura chibensis</name>
    <dbReference type="NCBI Taxonomy" id="392828"/>
    <lineage>
        <taxon>Bacteria</taxon>
        <taxon>Bacillati</taxon>
        <taxon>Actinomycetota</taxon>
        <taxon>Actinomycetes</taxon>
        <taxon>Streptosporangiales</taxon>
        <taxon>Thermomonosporaceae</taxon>
        <taxon>Actinomadura</taxon>
    </lineage>
</organism>
<dbReference type="InterPro" id="IPR036770">
    <property type="entry name" value="Ankyrin_rpt-contain_sf"/>
</dbReference>
<dbReference type="Pfam" id="PF19452">
    <property type="entry name" value="DUF5990"/>
    <property type="match status" value="1"/>
</dbReference>
<keyword evidence="5" id="KW-1185">Reference proteome</keyword>
<keyword evidence="2 3" id="KW-0040">ANK repeat</keyword>
<dbReference type="SMART" id="SM00248">
    <property type="entry name" value="ANK"/>
    <property type="match status" value="4"/>
</dbReference>
<accession>A0A5D0NBV0</accession>
<comment type="caution">
    <text evidence="4">The sequence shown here is derived from an EMBL/GenBank/DDBJ whole genome shotgun (WGS) entry which is preliminary data.</text>
</comment>
<dbReference type="InterPro" id="IPR046032">
    <property type="entry name" value="DUF5990"/>
</dbReference>
<name>A0A5D0NBV0_9ACTN</name>
<evidence type="ECO:0000256" key="1">
    <source>
        <dbReference type="ARBA" id="ARBA00022737"/>
    </source>
</evidence>
<dbReference type="PROSITE" id="PS50297">
    <property type="entry name" value="ANK_REP_REGION"/>
    <property type="match status" value="3"/>
</dbReference>
<dbReference type="Gene3D" id="1.25.40.20">
    <property type="entry name" value="Ankyrin repeat-containing domain"/>
    <property type="match status" value="2"/>
</dbReference>
<evidence type="ECO:0000256" key="2">
    <source>
        <dbReference type="ARBA" id="ARBA00023043"/>
    </source>
</evidence>
<dbReference type="RefSeq" id="WP_083980341.1">
    <property type="nucleotide sequence ID" value="NZ_VSFG01000009.1"/>
</dbReference>
<dbReference type="Pfam" id="PF12796">
    <property type="entry name" value="Ank_2"/>
    <property type="match status" value="2"/>
</dbReference>
<feature type="repeat" description="ANK" evidence="3">
    <location>
        <begin position="274"/>
        <end position="306"/>
    </location>
</feature>